<evidence type="ECO:0000313" key="1">
    <source>
        <dbReference type="EMBL" id="RZC71895.1"/>
    </source>
</evidence>
<proteinExistence type="predicted"/>
<sequence length="140" mass="16225">MFWYKTNKNLMLEMDFEPFNALFSSISLSKSIGIFQGFKSSSKTHLLLPYAPQIFLFLMACTWLRKWIIRPFLNVLIFEELKGAVANAFFDFTTPPINDEYNCLINAIMDPSGCYTMYTQYFGDVSLGNMIRRNKTPVVL</sequence>
<dbReference type="EMBL" id="CM010721">
    <property type="protein sequence ID" value="RZC71895.1"/>
    <property type="molecule type" value="Genomic_DNA"/>
</dbReference>
<accession>A0A4Y7KJ36</accession>
<name>A0A4Y7KJ36_PAPSO</name>
<gene>
    <name evidence="1" type="ORF">C5167_035059</name>
</gene>
<organism evidence="1 2">
    <name type="scientific">Papaver somniferum</name>
    <name type="common">Opium poppy</name>
    <dbReference type="NCBI Taxonomy" id="3469"/>
    <lineage>
        <taxon>Eukaryota</taxon>
        <taxon>Viridiplantae</taxon>
        <taxon>Streptophyta</taxon>
        <taxon>Embryophyta</taxon>
        <taxon>Tracheophyta</taxon>
        <taxon>Spermatophyta</taxon>
        <taxon>Magnoliopsida</taxon>
        <taxon>Ranunculales</taxon>
        <taxon>Papaveraceae</taxon>
        <taxon>Papaveroideae</taxon>
        <taxon>Papaver</taxon>
    </lineage>
</organism>
<reference evidence="1 2" key="1">
    <citation type="journal article" date="2018" name="Science">
        <title>The opium poppy genome and morphinan production.</title>
        <authorList>
            <person name="Guo L."/>
            <person name="Winzer T."/>
            <person name="Yang X."/>
            <person name="Li Y."/>
            <person name="Ning Z."/>
            <person name="He Z."/>
            <person name="Teodor R."/>
            <person name="Lu Y."/>
            <person name="Bowser T.A."/>
            <person name="Graham I.A."/>
            <person name="Ye K."/>
        </authorList>
    </citation>
    <scope>NUCLEOTIDE SEQUENCE [LARGE SCALE GENOMIC DNA]</scope>
    <source>
        <strain evidence="2">cv. HN1</strain>
        <tissue evidence="1">Leaves</tissue>
    </source>
</reference>
<dbReference type="Gramene" id="RZC71895">
    <property type="protein sequence ID" value="RZC71895"/>
    <property type="gene ID" value="C5167_035059"/>
</dbReference>
<keyword evidence="2" id="KW-1185">Reference proteome</keyword>
<protein>
    <submittedName>
        <fullName evidence="1">Uncharacterized protein</fullName>
    </submittedName>
</protein>
<dbReference type="Proteomes" id="UP000316621">
    <property type="component" value="Chromosome 7"/>
</dbReference>
<dbReference type="AlphaFoldDB" id="A0A4Y7KJ36"/>
<evidence type="ECO:0000313" key="2">
    <source>
        <dbReference type="Proteomes" id="UP000316621"/>
    </source>
</evidence>